<name>A0A7C8YCN8_OPUST</name>
<reference evidence="1" key="2">
    <citation type="submission" date="2020-07" db="EMBL/GenBank/DDBJ databases">
        <authorList>
            <person name="Vera ALvarez R."/>
            <person name="Arias-Moreno D.M."/>
            <person name="Jimenez-Jacinto V."/>
            <person name="Jimenez-Bremont J.F."/>
            <person name="Swaminathan K."/>
            <person name="Moose S.P."/>
            <person name="Guerrero-Gonzalez M.L."/>
            <person name="Marino-Ramirez L."/>
            <person name="Landsman D."/>
            <person name="Rodriguez-Kessler M."/>
            <person name="Delgado-Sanchez P."/>
        </authorList>
    </citation>
    <scope>NUCLEOTIDE SEQUENCE</scope>
    <source>
        <tissue evidence="1">Cladode</tissue>
    </source>
</reference>
<evidence type="ECO:0000313" key="1">
    <source>
        <dbReference type="EMBL" id="MBA4614730.1"/>
    </source>
</evidence>
<reference evidence="1" key="1">
    <citation type="journal article" date="2013" name="J. Plant Res.">
        <title>Effect of fungi and light on seed germination of three Opuntia species from semiarid lands of central Mexico.</title>
        <authorList>
            <person name="Delgado-Sanchez P."/>
            <person name="Jimenez-Bremont J.F."/>
            <person name="Guerrero-Gonzalez Mde L."/>
            <person name="Flores J."/>
        </authorList>
    </citation>
    <scope>NUCLEOTIDE SEQUENCE</scope>
    <source>
        <tissue evidence="1">Cladode</tissue>
    </source>
</reference>
<sequence>MRFCAGGRGSSFIPQFQLDPRLKIVDCKLLRWESRGWFKKILTSIQITQENNIKHLSTKSNVIKQEGTFGKQDKQMKIYFLMPRLWRCIMLVAHASNAHGET</sequence>
<protein>
    <submittedName>
        <fullName evidence="1">Uncharacterized protein</fullName>
    </submittedName>
</protein>
<dbReference type="EMBL" id="GISG01003821">
    <property type="protein sequence ID" value="MBA4614730.1"/>
    <property type="molecule type" value="Transcribed_RNA"/>
</dbReference>
<proteinExistence type="predicted"/>
<dbReference type="AlphaFoldDB" id="A0A7C8YCN8"/>
<organism evidence="1">
    <name type="scientific">Opuntia streptacantha</name>
    <name type="common">Prickly pear cactus</name>
    <name type="synonym">Opuntia cardona</name>
    <dbReference type="NCBI Taxonomy" id="393608"/>
    <lineage>
        <taxon>Eukaryota</taxon>
        <taxon>Viridiplantae</taxon>
        <taxon>Streptophyta</taxon>
        <taxon>Embryophyta</taxon>
        <taxon>Tracheophyta</taxon>
        <taxon>Spermatophyta</taxon>
        <taxon>Magnoliopsida</taxon>
        <taxon>eudicotyledons</taxon>
        <taxon>Gunneridae</taxon>
        <taxon>Pentapetalae</taxon>
        <taxon>Caryophyllales</taxon>
        <taxon>Cactineae</taxon>
        <taxon>Cactaceae</taxon>
        <taxon>Opuntioideae</taxon>
        <taxon>Opuntia</taxon>
    </lineage>
</organism>
<accession>A0A7C8YCN8</accession>